<gene>
    <name evidence="2" type="ORF">FHR19_001793</name>
</gene>
<comment type="caution">
    <text evidence="2">The sequence shown here is derived from an EMBL/GenBank/DDBJ whole genome shotgun (WGS) entry which is preliminary data.</text>
</comment>
<keyword evidence="3" id="KW-1185">Reference proteome</keyword>
<sequence length="210" mass="23232">MGSASYALTDPRPIAEEASYTFYLPNDAQIAAVGISDAVKLISECHVPVEKWAVERMWVTISAVAGATLTGTLDKDQAESSATVKHGDTVTFDRAMLIDIDWAKPDRAPPPTPRREYWDRCMVGGCILASEPVDYLYREEPDMTWKGDRYPDSGWRIRAAPDAIERDEGGPEYIALGKVLNQDDRWLHLIDAPTGSAFQRGEDGTFHAAD</sequence>
<reference evidence="2 3" key="1">
    <citation type="submission" date="2020-08" db="EMBL/GenBank/DDBJ databases">
        <title>Genomic Encyclopedia of Type Strains, Phase IV (KMG-IV): sequencing the most valuable type-strain genomes for metagenomic binning, comparative biology and taxonomic classification.</title>
        <authorList>
            <person name="Goeker M."/>
        </authorList>
    </citation>
    <scope>NUCLEOTIDE SEQUENCE [LARGE SCALE GENOMIC DNA]</scope>
    <source>
        <strain evidence="2 3">DSM 27244</strain>
    </source>
</reference>
<dbReference type="EMBL" id="JACIJJ010000002">
    <property type="protein sequence ID" value="MBB5698448.1"/>
    <property type="molecule type" value="Genomic_DNA"/>
</dbReference>
<dbReference type="PANTHER" id="PTHR38743:SF2">
    <property type="entry name" value="DUF2185 DOMAIN-CONTAINING PROTEIN"/>
    <property type="match status" value="1"/>
</dbReference>
<accession>A0A7W9APX4</accession>
<protein>
    <recommendedName>
        <fullName evidence="1">Immunity protein Imm33 domain-containing protein</fullName>
    </recommendedName>
</protein>
<dbReference type="RefSeq" id="WP_184027126.1">
    <property type="nucleotide sequence ID" value="NZ_JACIJJ010000002.1"/>
</dbReference>
<evidence type="ECO:0000259" key="1">
    <source>
        <dbReference type="Pfam" id="PF09951"/>
    </source>
</evidence>
<organism evidence="2 3">
    <name type="scientific">Sphingomonas yantingensis</name>
    <dbReference type="NCBI Taxonomy" id="1241761"/>
    <lineage>
        <taxon>Bacteria</taxon>
        <taxon>Pseudomonadati</taxon>
        <taxon>Pseudomonadota</taxon>
        <taxon>Alphaproteobacteria</taxon>
        <taxon>Sphingomonadales</taxon>
        <taxon>Sphingomonadaceae</taxon>
        <taxon>Sphingomonas</taxon>
    </lineage>
</organism>
<dbReference type="InterPro" id="IPR018689">
    <property type="entry name" value="Imm33_dom"/>
</dbReference>
<name>A0A7W9APX4_9SPHN</name>
<evidence type="ECO:0000313" key="2">
    <source>
        <dbReference type="EMBL" id="MBB5698448.1"/>
    </source>
</evidence>
<evidence type="ECO:0000313" key="3">
    <source>
        <dbReference type="Proteomes" id="UP000557739"/>
    </source>
</evidence>
<dbReference type="Proteomes" id="UP000557739">
    <property type="component" value="Unassembled WGS sequence"/>
</dbReference>
<feature type="domain" description="Immunity protein Imm33" evidence="1">
    <location>
        <begin position="129"/>
        <end position="208"/>
    </location>
</feature>
<proteinExistence type="predicted"/>
<dbReference type="Pfam" id="PF09951">
    <property type="entry name" value="Imm33"/>
    <property type="match status" value="1"/>
</dbReference>
<dbReference type="AlphaFoldDB" id="A0A7W9APX4"/>
<dbReference type="PANTHER" id="PTHR38743">
    <property type="entry name" value="SIMILAR TO GLYOXYLASE I FAMILY PROTEIN"/>
    <property type="match status" value="1"/>
</dbReference>